<evidence type="ECO:0000313" key="9">
    <source>
        <dbReference type="EMBL" id="HIU28042.1"/>
    </source>
</evidence>
<proteinExistence type="inferred from homology"/>
<feature type="transmembrane region" description="Helical" evidence="8">
    <location>
        <begin position="177"/>
        <end position="199"/>
    </location>
</feature>
<feature type="transmembrane region" description="Helical" evidence="8">
    <location>
        <begin position="91"/>
        <end position="111"/>
    </location>
</feature>
<feature type="transmembrane region" description="Helical" evidence="8">
    <location>
        <begin position="267"/>
        <end position="288"/>
    </location>
</feature>
<accession>A0A9D1L9B3</accession>
<comment type="subcellular location">
    <subcellularLocation>
        <location evidence="1 8">Cell membrane</location>
        <topology evidence="1 8">Multi-pass membrane protein</topology>
    </subcellularLocation>
</comment>
<dbReference type="PANTHER" id="PTHR30003">
    <property type="entry name" value="L-LACTATE PERMEASE"/>
    <property type="match status" value="1"/>
</dbReference>
<name>A0A9D1L9B3_9FIRM</name>
<reference evidence="9" key="2">
    <citation type="journal article" date="2021" name="PeerJ">
        <title>Extensive microbial diversity within the chicken gut microbiome revealed by metagenomics and culture.</title>
        <authorList>
            <person name="Gilroy R."/>
            <person name="Ravi A."/>
            <person name="Getino M."/>
            <person name="Pursley I."/>
            <person name="Horton D.L."/>
            <person name="Alikhan N.F."/>
            <person name="Baker D."/>
            <person name="Gharbi K."/>
            <person name="Hall N."/>
            <person name="Watson M."/>
            <person name="Adriaenssens E.M."/>
            <person name="Foster-Nyarko E."/>
            <person name="Jarju S."/>
            <person name="Secka A."/>
            <person name="Antonio M."/>
            <person name="Oren A."/>
            <person name="Chaudhuri R.R."/>
            <person name="La Ragione R."/>
            <person name="Hildebrand F."/>
            <person name="Pallen M.J."/>
        </authorList>
    </citation>
    <scope>NUCLEOTIDE SEQUENCE</scope>
    <source>
        <strain evidence="9">11300</strain>
    </source>
</reference>
<keyword evidence="6 8" id="KW-1133">Transmembrane helix</keyword>
<dbReference type="GO" id="GO:0005886">
    <property type="term" value="C:plasma membrane"/>
    <property type="evidence" value="ECO:0007669"/>
    <property type="project" value="UniProtKB-SubCell"/>
</dbReference>
<gene>
    <name evidence="9" type="ORF">IAD16_06675</name>
</gene>
<feature type="transmembrane region" description="Helical" evidence="8">
    <location>
        <begin position="235"/>
        <end position="255"/>
    </location>
</feature>
<dbReference type="PANTHER" id="PTHR30003:SF0">
    <property type="entry name" value="GLYCOLATE PERMEASE GLCA-RELATED"/>
    <property type="match status" value="1"/>
</dbReference>
<comment type="similarity">
    <text evidence="2 8">Belongs to the lactate permease family.</text>
</comment>
<dbReference type="AlphaFoldDB" id="A0A9D1L9B3"/>
<feature type="transmembrane region" description="Helical" evidence="8">
    <location>
        <begin position="59"/>
        <end position="79"/>
    </location>
</feature>
<organism evidence="9 10">
    <name type="scientific">Candidatus Fimisoma avicola</name>
    <dbReference type="NCBI Taxonomy" id="2840826"/>
    <lineage>
        <taxon>Bacteria</taxon>
        <taxon>Bacillati</taxon>
        <taxon>Bacillota</taxon>
        <taxon>Clostridia</taxon>
        <taxon>Eubacteriales</taxon>
        <taxon>Candidatus Fimisoma</taxon>
    </lineage>
</organism>
<dbReference type="Pfam" id="PF02652">
    <property type="entry name" value="Lactate_perm"/>
    <property type="match status" value="1"/>
</dbReference>
<dbReference type="GO" id="GO:0015129">
    <property type="term" value="F:lactate transmembrane transporter activity"/>
    <property type="evidence" value="ECO:0007669"/>
    <property type="project" value="UniProtKB-UniRule"/>
</dbReference>
<evidence type="ECO:0000256" key="3">
    <source>
        <dbReference type="ARBA" id="ARBA00022448"/>
    </source>
</evidence>
<evidence type="ECO:0000256" key="6">
    <source>
        <dbReference type="ARBA" id="ARBA00022989"/>
    </source>
</evidence>
<evidence type="ECO:0000256" key="8">
    <source>
        <dbReference type="RuleBase" id="RU365092"/>
    </source>
</evidence>
<dbReference type="EMBL" id="DVMO01000098">
    <property type="protein sequence ID" value="HIU28042.1"/>
    <property type="molecule type" value="Genomic_DNA"/>
</dbReference>
<comment type="caution">
    <text evidence="9">The sequence shown here is derived from an EMBL/GenBank/DDBJ whole genome shotgun (WGS) entry which is preliminary data.</text>
</comment>
<evidence type="ECO:0000256" key="7">
    <source>
        <dbReference type="ARBA" id="ARBA00023136"/>
    </source>
</evidence>
<feature type="transmembrane region" description="Helical" evidence="8">
    <location>
        <begin position="361"/>
        <end position="379"/>
    </location>
</feature>
<keyword evidence="7 8" id="KW-0472">Membrane</keyword>
<evidence type="ECO:0000313" key="10">
    <source>
        <dbReference type="Proteomes" id="UP000824091"/>
    </source>
</evidence>
<evidence type="ECO:0000256" key="2">
    <source>
        <dbReference type="ARBA" id="ARBA00010100"/>
    </source>
</evidence>
<feature type="transmembrane region" description="Helical" evidence="8">
    <location>
        <begin position="431"/>
        <end position="457"/>
    </location>
</feature>
<keyword evidence="3 8" id="KW-0813">Transport</keyword>
<feature type="transmembrane region" description="Helical" evidence="8">
    <location>
        <begin position="477"/>
        <end position="499"/>
    </location>
</feature>
<reference evidence="9" key="1">
    <citation type="submission" date="2020-10" db="EMBL/GenBank/DDBJ databases">
        <authorList>
            <person name="Gilroy R."/>
        </authorList>
    </citation>
    <scope>NUCLEOTIDE SEQUENCE</scope>
    <source>
        <strain evidence="9">11300</strain>
    </source>
</reference>
<keyword evidence="5 8" id="KW-0812">Transmembrane</keyword>
<dbReference type="InterPro" id="IPR003804">
    <property type="entry name" value="Lactate_perm"/>
</dbReference>
<feature type="transmembrane region" description="Helical" evidence="8">
    <location>
        <begin position="320"/>
        <end position="340"/>
    </location>
</feature>
<feature type="transmembrane region" description="Helical" evidence="8">
    <location>
        <begin position="399"/>
        <end position="419"/>
    </location>
</feature>
<comment type="function">
    <text evidence="8">Uptake of L-lactate across the membrane. Can also transport D-lactate and glycolate.</text>
</comment>
<protein>
    <recommendedName>
        <fullName evidence="8">L-lactate permease</fullName>
    </recommendedName>
</protein>
<feature type="transmembrane region" description="Helical" evidence="8">
    <location>
        <begin position="30"/>
        <end position="53"/>
    </location>
</feature>
<evidence type="ECO:0000256" key="5">
    <source>
        <dbReference type="ARBA" id="ARBA00022692"/>
    </source>
</evidence>
<evidence type="ECO:0000256" key="4">
    <source>
        <dbReference type="ARBA" id="ARBA00022475"/>
    </source>
</evidence>
<sequence length="500" mass="53425">MLYFVLSFLPIITLLICLLVIKLSAKRASLAAFLVAAAEFILWIKPGTAGMVITLEKGLAMSLFVGLIAFSAMLLYNLVDISGGFNVINRYLSGVFSDRFVMFLTISWVFSAFLQGIAGYGLPAVISTTILIKAGFPAGKAAAASLLGHSWAISFGSMGSSIYAIDLVTDTPLHQILVSMAGYGSICMICCGIGISFIYGGYRNILSGLRYVLPAGAVMSLSLMIMARFEMVSVIGFVTGLFGTAAMMMTYKITARARTGKFPERKALFSSIFPYILVILFSLGFFLADPGVKLTFSFPGYETMTGQMVEPEKDYVVFNIFKYPFTIILLTTAICVICYLRTGRLKSRDIKTIGKVTYKKIISTEVTLVFLLCTASIMMDGGMTEILSTTIVRWTGSGYSFMAALIGTLGTFITGTNTNSNILFGSLQETAALSLSLSPALMCAVQSIAASVGGTIGPTNTALVAAVAGKSGKETEIYSYTIPVTLAVTLLLGAVNAVFI</sequence>
<feature type="transmembrane region" description="Helical" evidence="8">
    <location>
        <begin position="6"/>
        <end position="23"/>
    </location>
</feature>
<evidence type="ECO:0000256" key="1">
    <source>
        <dbReference type="ARBA" id="ARBA00004651"/>
    </source>
</evidence>
<feature type="transmembrane region" description="Helical" evidence="8">
    <location>
        <begin position="211"/>
        <end position="229"/>
    </location>
</feature>
<dbReference type="Proteomes" id="UP000824091">
    <property type="component" value="Unassembled WGS sequence"/>
</dbReference>
<dbReference type="GO" id="GO:0015295">
    <property type="term" value="F:solute:proton symporter activity"/>
    <property type="evidence" value="ECO:0007669"/>
    <property type="project" value="TreeGrafter"/>
</dbReference>
<keyword evidence="4 8" id="KW-1003">Cell membrane</keyword>